<dbReference type="Pfam" id="PF25601">
    <property type="entry name" value="AAA_lid_14"/>
    <property type="match status" value="1"/>
</dbReference>
<dbReference type="CDD" id="cd00009">
    <property type="entry name" value="AAA"/>
    <property type="match status" value="1"/>
</dbReference>
<dbReference type="InterPro" id="IPR025944">
    <property type="entry name" value="Sigma_54_int_dom_CS"/>
</dbReference>
<dbReference type="Gene3D" id="3.40.50.300">
    <property type="entry name" value="P-loop containing nucleotide triphosphate hydrolases"/>
    <property type="match status" value="1"/>
</dbReference>
<evidence type="ECO:0000256" key="6">
    <source>
        <dbReference type="SAM" id="Phobius"/>
    </source>
</evidence>
<protein>
    <submittedName>
        <fullName evidence="9">AAA domain-containing protein</fullName>
    </submittedName>
</protein>
<proteinExistence type="predicted"/>
<keyword evidence="1" id="KW-0547">Nucleotide-binding</keyword>
<dbReference type="PROSITE" id="PS00688">
    <property type="entry name" value="SIGMA54_INTERACT_3"/>
    <property type="match status" value="1"/>
</dbReference>
<comment type="caution">
    <text evidence="9">The sequence shown here is derived from an EMBL/GenBank/DDBJ whole genome shotgun (WGS) entry which is preliminary data.</text>
</comment>
<dbReference type="FunFam" id="3.40.50.300:FF:000006">
    <property type="entry name" value="DNA-binding transcriptional regulator NtrC"/>
    <property type="match status" value="1"/>
</dbReference>
<dbReference type="GO" id="GO:0007165">
    <property type="term" value="P:signal transduction"/>
    <property type="evidence" value="ECO:0007669"/>
    <property type="project" value="InterPro"/>
</dbReference>
<reference evidence="9 10" key="1">
    <citation type="submission" date="2020-02" db="EMBL/GenBank/DDBJ databases">
        <title>Comparative genomics of sulfur disproportionating microorganisms.</title>
        <authorList>
            <person name="Ward L.M."/>
            <person name="Bertran E."/>
            <person name="Johnston D.T."/>
        </authorList>
    </citation>
    <scope>NUCLEOTIDE SEQUENCE [LARGE SCALE GENOMIC DNA]</scope>
    <source>
        <strain evidence="9 10">DSM 3696</strain>
    </source>
</reference>
<keyword evidence="3" id="KW-0805">Transcription regulation</keyword>
<evidence type="ECO:0000313" key="9">
    <source>
        <dbReference type="EMBL" id="NDY58588.1"/>
    </source>
</evidence>
<name>A0A7K3NQX5_9BACT</name>
<dbReference type="PROSITE" id="PS50045">
    <property type="entry name" value="SIGMA54_INTERACT_4"/>
    <property type="match status" value="1"/>
</dbReference>
<feature type="domain" description="Sigma-54 factor interaction" evidence="7">
    <location>
        <begin position="478"/>
        <end position="707"/>
    </location>
</feature>
<keyword evidence="2" id="KW-0067">ATP-binding</keyword>
<sequence length="773" mass="84838">MRFLRYEDSEPAAQASAFLSDWSIRKKLLVTMIPAVVCILVVTGYASHLLFTHYFSIALERNAIVLTMAQAHEIESLFATCRNELSILATKHLDKASLAEFLKSRNTVYGGRYREVVFAGVDPREQIYLLCNQGELVDIPVESAALMKNSPLIIPKRAGEMQPGDVLPSGPIDLFFPPTVSLPGVGNLSLSVFRFFTPVVNPDGALRGYLVLSLDAHVARNILSLFTSPKSPLYGFPRAAENRYSFYFDDKGWILFQSENADEQDKELSVELARAGLIGDQGRTGFEAGFRPSPQHQEYWRMMEEIRAGRSGLGSAFAEFFNSKSVASEQFLGFAPVRFPVKTDEPGEVIGGIIYVDRSLLPRAAEFGQFNVMFGIGVASMLAVSLLIYFLSRIITRPILRLATEVTAMHDEGRLRRMELPESDHETSVLKRSINDLIASLTAKDQEIRRKEEYLRTVQSRETVRLDGGALLGKAGDILGSSPPITALLSLISKTAAADADVLVVGETGTGKELTAEAIHKQSARSGKPFISINCGALDENLLMDAIFGHVKGAFSEAKSDRKGAFLAADGGTLHLDEIGNASVKVQQSLLRALSVRRIRPLGSDTEIDFDARVIAATNVNLKEKVQKGEFREDLYYRLQVLTISTPPLRERMEDIPILAGHFLRQAAGFTGKGEAHLSRGALEKLMRHDWPGNVRELKNCLTRAVALAEREVIYAEDIKFGDECPRLLPDDVEESAAPGFFAADAPTGGHDAFPEAISDSPPREAVTPPPAA</sequence>
<feature type="domain" description="HAMP" evidence="8">
    <location>
        <begin position="393"/>
        <end position="446"/>
    </location>
</feature>
<evidence type="ECO:0000313" key="10">
    <source>
        <dbReference type="Proteomes" id="UP000469724"/>
    </source>
</evidence>
<dbReference type="InterPro" id="IPR058031">
    <property type="entry name" value="AAA_lid_NorR"/>
</dbReference>
<feature type="transmembrane region" description="Helical" evidence="6">
    <location>
        <begin position="28"/>
        <end position="51"/>
    </location>
</feature>
<dbReference type="Pfam" id="PF00158">
    <property type="entry name" value="Sigma54_activat"/>
    <property type="match status" value="1"/>
</dbReference>
<evidence type="ECO:0000256" key="4">
    <source>
        <dbReference type="ARBA" id="ARBA00023163"/>
    </source>
</evidence>
<dbReference type="RefSeq" id="WP_163303660.1">
    <property type="nucleotide sequence ID" value="NZ_JAAGRQ010000116.1"/>
</dbReference>
<dbReference type="InterPro" id="IPR002078">
    <property type="entry name" value="Sigma_54_int"/>
</dbReference>
<dbReference type="GO" id="GO:0016020">
    <property type="term" value="C:membrane"/>
    <property type="evidence" value="ECO:0007669"/>
    <property type="project" value="InterPro"/>
</dbReference>
<keyword evidence="4" id="KW-0804">Transcription</keyword>
<dbReference type="PROSITE" id="PS50885">
    <property type="entry name" value="HAMP"/>
    <property type="match status" value="1"/>
</dbReference>
<dbReference type="Proteomes" id="UP000469724">
    <property type="component" value="Unassembled WGS sequence"/>
</dbReference>
<dbReference type="GO" id="GO:0006355">
    <property type="term" value="P:regulation of DNA-templated transcription"/>
    <property type="evidence" value="ECO:0007669"/>
    <property type="project" value="InterPro"/>
</dbReference>
<organism evidence="9 10">
    <name type="scientific">Desulfolutivibrio sulfodismutans</name>
    <dbReference type="NCBI Taxonomy" id="63561"/>
    <lineage>
        <taxon>Bacteria</taxon>
        <taxon>Pseudomonadati</taxon>
        <taxon>Thermodesulfobacteriota</taxon>
        <taxon>Desulfovibrionia</taxon>
        <taxon>Desulfovibrionales</taxon>
        <taxon>Desulfovibrionaceae</taxon>
        <taxon>Desulfolutivibrio</taxon>
    </lineage>
</organism>
<dbReference type="AlphaFoldDB" id="A0A7K3NQX5"/>
<evidence type="ECO:0000259" key="8">
    <source>
        <dbReference type="PROSITE" id="PS50885"/>
    </source>
</evidence>
<dbReference type="InterPro" id="IPR027417">
    <property type="entry name" value="P-loop_NTPase"/>
</dbReference>
<feature type="transmembrane region" description="Helical" evidence="6">
    <location>
        <begin position="372"/>
        <end position="391"/>
    </location>
</feature>
<keyword evidence="6" id="KW-0472">Membrane</keyword>
<dbReference type="EMBL" id="JAAGRQ010000116">
    <property type="protein sequence ID" value="NDY58588.1"/>
    <property type="molecule type" value="Genomic_DNA"/>
</dbReference>
<evidence type="ECO:0000259" key="7">
    <source>
        <dbReference type="PROSITE" id="PS50045"/>
    </source>
</evidence>
<evidence type="ECO:0000256" key="5">
    <source>
        <dbReference type="SAM" id="MobiDB-lite"/>
    </source>
</evidence>
<feature type="non-terminal residue" evidence="9">
    <location>
        <position position="773"/>
    </location>
</feature>
<keyword evidence="6" id="KW-0812">Transmembrane</keyword>
<keyword evidence="6" id="KW-1133">Transmembrane helix</keyword>
<dbReference type="InterPro" id="IPR003660">
    <property type="entry name" value="HAMP_dom"/>
</dbReference>
<dbReference type="SUPFAM" id="SSF52540">
    <property type="entry name" value="P-loop containing nucleoside triphosphate hydrolases"/>
    <property type="match status" value="1"/>
</dbReference>
<dbReference type="Gene3D" id="6.10.340.10">
    <property type="match status" value="1"/>
</dbReference>
<gene>
    <name evidence="9" type="ORF">G3N56_17780</name>
</gene>
<accession>A0A7K3NQX5</accession>
<dbReference type="PANTHER" id="PTHR32071">
    <property type="entry name" value="TRANSCRIPTIONAL REGULATORY PROTEIN"/>
    <property type="match status" value="1"/>
</dbReference>
<dbReference type="InterPro" id="IPR003593">
    <property type="entry name" value="AAA+_ATPase"/>
</dbReference>
<dbReference type="SMART" id="SM00382">
    <property type="entry name" value="AAA"/>
    <property type="match status" value="1"/>
</dbReference>
<evidence type="ECO:0000256" key="3">
    <source>
        <dbReference type="ARBA" id="ARBA00023015"/>
    </source>
</evidence>
<evidence type="ECO:0000256" key="1">
    <source>
        <dbReference type="ARBA" id="ARBA00022741"/>
    </source>
</evidence>
<dbReference type="Gene3D" id="1.10.8.60">
    <property type="match status" value="1"/>
</dbReference>
<dbReference type="GO" id="GO:0005524">
    <property type="term" value="F:ATP binding"/>
    <property type="evidence" value="ECO:0007669"/>
    <property type="project" value="UniProtKB-KW"/>
</dbReference>
<evidence type="ECO:0000256" key="2">
    <source>
        <dbReference type="ARBA" id="ARBA00022840"/>
    </source>
</evidence>
<keyword evidence="10" id="KW-1185">Reference proteome</keyword>
<feature type="region of interest" description="Disordered" evidence="5">
    <location>
        <begin position="739"/>
        <end position="773"/>
    </location>
</feature>